<dbReference type="RefSeq" id="WP_087033228.1">
    <property type="nucleotide sequence ID" value="NZ_FJNE01000004.1"/>
</dbReference>
<protein>
    <recommendedName>
        <fullName evidence="2">Pyrroline-5-carboxylate reductase catalytic N-terminal domain-containing protein</fullName>
    </recommendedName>
</protein>
<dbReference type="EMBL" id="FJNE01000004">
    <property type="protein sequence ID" value="CZQ93586.1"/>
    <property type="molecule type" value="Genomic_DNA"/>
</dbReference>
<name>A0A143YNP7_9LACT</name>
<dbReference type="PANTHER" id="PTHR14239:SF10">
    <property type="entry name" value="REDUCTASE"/>
    <property type="match status" value="1"/>
</dbReference>
<dbReference type="InterPro" id="IPR051267">
    <property type="entry name" value="STEAP_metalloreductase"/>
</dbReference>
<dbReference type="SUPFAM" id="SSF51735">
    <property type="entry name" value="NAD(P)-binding Rossmann-fold domains"/>
    <property type="match status" value="1"/>
</dbReference>
<organism evidence="3 4">
    <name type="scientific">Trichococcus palustris</name>
    <dbReference type="NCBI Taxonomy" id="140314"/>
    <lineage>
        <taxon>Bacteria</taxon>
        <taxon>Bacillati</taxon>
        <taxon>Bacillota</taxon>
        <taxon>Bacilli</taxon>
        <taxon>Lactobacillales</taxon>
        <taxon>Carnobacteriaceae</taxon>
        <taxon>Trichococcus</taxon>
    </lineage>
</organism>
<feature type="domain" description="Pyrroline-5-carboxylate reductase catalytic N-terminal" evidence="2">
    <location>
        <begin position="22"/>
        <end position="74"/>
    </location>
</feature>
<dbReference type="InterPro" id="IPR036291">
    <property type="entry name" value="NAD(P)-bd_dom_sf"/>
</dbReference>
<sequence>MANISIFGKGNMGNAIGGNFEAAGNKVTYVTKEKTVDELGEIVVFAVPYAAVAGILDTYRAQLSGKIVIDITNPVNFKTFDSLDVPADSSAAAEIAKELPDSSVIKAFNTTFAATLVTKKVADAHQTTVLFASDVQEAKDKFVAALDGSGLAFIDAGSLKRARELEAMGFLQIALAASEKISWTGGFGIFH</sequence>
<dbReference type="PANTHER" id="PTHR14239">
    <property type="entry name" value="DUDULIN-RELATED"/>
    <property type="match status" value="1"/>
</dbReference>
<evidence type="ECO:0000259" key="2">
    <source>
        <dbReference type="Pfam" id="PF03807"/>
    </source>
</evidence>
<dbReference type="Pfam" id="PF03807">
    <property type="entry name" value="F420_oxidored"/>
    <property type="match status" value="1"/>
</dbReference>
<keyword evidence="4" id="KW-1185">Reference proteome</keyword>
<dbReference type="OrthoDB" id="9786864at2"/>
<evidence type="ECO:0000313" key="3">
    <source>
        <dbReference type="EMBL" id="CZQ93586.1"/>
    </source>
</evidence>
<gene>
    <name evidence="3" type="ORF">Tpal_1654</name>
</gene>
<evidence type="ECO:0000313" key="4">
    <source>
        <dbReference type="Proteomes" id="UP000242754"/>
    </source>
</evidence>
<dbReference type="InterPro" id="IPR028939">
    <property type="entry name" value="P5C_Rdtase_cat_N"/>
</dbReference>
<dbReference type="Gene3D" id="3.40.50.720">
    <property type="entry name" value="NAD(P)-binding Rossmann-like Domain"/>
    <property type="match status" value="1"/>
</dbReference>
<dbReference type="GO" id="GO:0016491">
    <property type="term" value="F:oxidoreductase activity"/>
    <property type="evidence" value="ECO:0007669"/>
    <property type="project" value="UniProtKB-KW"/>
</dbReference>
<reference evidence="3 4" key="1">
    <citation type="submission" date="2016-02" db="EMBL/GenBank/DDBJ databases">
        <authorList>
            <person name="Wen L."/>
            <person name="He K."/>
            <person name="Yang H."/>
        </authorList>
    </citation>
    <scope>NUCLEOTIDE SEQUENCE [LARGE SCALE GENOMIC DNA]</scope>
    <source>
        <strain evidence="3">Trichococcus palustris</strain>
    </source>
</reference>
<accession>A0A143YNP7</accession>
<dbReference type="Proteomes" id="UP000242754">
    <property type="component" value="Unassembled WGS sequence"/>
</dbReference>
<keyword evidence="1" id="KW-0560">Oxidoreductase</keyword>
<evidence type="ECO:0000256" key="1">
    <source>
        <dbReference type="ARBA" id="ARBA00023002"/>
    </source>
</evidence>
<dbReference type="AlphaFoldDB" id="A0A143YNP7"/>
<proteinExistence type="predicted"/>